<sequence length="131" mass="15206">MKKDIIIPVVKDIHVAIIHEFNEEFLDKEWNAYILNNKTEPIEMVLIVSKGYEGETMTSTMRHSVSKLEGKSYAKIEVVQEDVLQLNNEFYVTFFADGKLFEKRFTFEKNTVTPENLSTIPLIEKEGIFAK</sequence>
<accession>A0A1K1Q1V3</accession>
<proteinExistence type="predicted"/>
<protein>
    <recommendedName>
        <fullName evidence="3">Phenylalanyl-tRNA synthetase subunit alpha</fullName>
    </recommendedName>
</protein>
<dbReference type="STRING" id="76595.SAMN05660313_02239"/>
<dbReference type="AlphaFoldDB" id="A0A1K1Q1V3"/>
<name>A0A1K1Q1V3_9FLAO</name>
<keyword evidence="2" id="KW-1185">Reference proteome</keyword>
<reference evidence="2" key="1">
    <citation type="submission" date="2016-11" db="EMBL/GenBank/DDBJ databases">
        <authorList>
            <person name="Varghese N."/>
            <person name="Submissions S."/>
        </authorList>
    </citation>
    <scope>NUCLEOTIDE SEQUENCE [LARGE SCALE GENOMIC DNA]</scope>
    <source>
        <strain evidence="2">DSM 24786</strain>
    </source>
</reference>
<dbReference type="Proteomes" id="UP000183257">
    <property type="component" value="Unassembled WGS sequence"/>
</dbReference>
<evidence type="ECO:0000313" key="1">
    <source>
        <dbReference type="EMBL" id="SFW53740.1"/>
    </source>
</evidence>
<organism evidence="1 2">
    <name type="scientific">Cellulophaga fucicola</name>
    <dbReference type="NCBI Taxonomy" id="76595"/>
    <lineage>
        <taxon>Bacteria</taxon>
        <taxon>Pseudomonadati</taxon>
        <taxon>Bacteroidota</taxon>
        <taxon>Flavobacteriia</taxon>
        <taxon>Flavobacteriales</taxon>
        <taxon>Flavobacteriaceae</taxon>
        <taxon>Cellulophaga</taxon>
    </lineage>
</organism>
<dbReference type="EMBL" id="FPIY01000003">
    <property type="protein sequence ID" value="SFW53740.1"/>
    <property type="molecule type" value="Genomic_DNA"/>
</dbReference>
<evidence type="ECO:0000313" key="2">
    <source>
        <dbReference type="Proteomes" id="UP000183257"/>
    </source>
</evidence>
<dbReference type="OrthoDB" id="953239at2"/>
<evidence type="ECO:0008006" key="3">
    <source>
        <dbReference type="Google" id="ProtNLM"/>
    </source>
</evidence>
<dbReference type="RefSeq" id="WP_072303887.1">
    <property type="nucleotide sequence ID" value="NZ_FPIY01000003.1"/>
</dbReference>
<gene>
    <name evidence="1" type="ORF">SAMN05660313_02239</name>
</gene>